<protein>
    <submittedName>
        <fullName evidence="2">Uncharacterized protein</fullName>
    </submittedName>
</protein>
<dbReference type="AlphaFoldDB" id="A0A1H7D4M0"/>
<proteinExistence type="predicted"/>
<keyword evidence="1" id="KW-1133">Transmembrane helix</keyword>
<evidence type="ECO:0000256" key="1">
    <source>
        <dbReference type="SAM" id="Phobius"/>
    </source>
</evidence>
<gene>
    <name evidence="2" type="ORF">SAMN05192539_102689</name>
</gene>
<keyword evidence="1" id="KW-0472">Membrane</keyword>
<keyword evidence="1" id="KW-0812">Transmembrane</keyword>
<evidence type="ECO:0000313" key="2">
    <source>
        <dbReference type="EMBL" id="SEJ96773.1"/>
    </source>
</evidence>
<name>A0A1H7D4M0_9BURK</name>
<accession>A0A1H7D4M0</accession>
<dbReference type="STRING" id="667676.SAMN05192539_102689"/>
<keyword evidence="3" id="KW-1185">Reference proteome</keyword>
<organism evidence="2 3">
    <name type="scientific">Paraburkholderia diazotrophica</name>
    <dbReference type="NCBI Taxonomy" id="667676"/>
    <lineage>
        <taxon>Bacteria</taxon>
        <taxon>Pseudomonadati</taxon>
        <taxon>Pseudomonadota</taxon>
        <taxon>Betaproteobacteria</taxon>
        <taxon>Burkholderiales</taxon>
        <taxon>Burkholderiaceae</taxon>
        <taxon>Paraburkholderia</taxon>
    </lineage>
</organism>
<feature type="transmembrane region" description="Helical" evidence="1">
    <location>
        <begin position="21"/>
        <end position="44"/>
    </location>
</feature>
<dbReference type="EMBL" id="FNYE01000026">
    <property type="protein sequence ID" value="SEJ96773.1"/>
    <property type="molecule type" value="Genomic_DNA"/>
</dbReference>
<reference evidence="3" key="1">
    <citation type="submission" date="2016-10" db="EMBL/GenBank/DDBJ databases">
        <authorList>
            <person name="Varghese N."/>
            <person name="Submissions S."/>
        </authorList>
    </citation>
    <scope>NUCLEOTIDE SEQUENCE [LARGE SCALE GENOMIC DNA]</scope>
    <source>
        <strain evidence="3">LMG 26031</strain>
    </source>
</reference>
<dbReference type="Proteomes" id="UP000198866">
    <property type="component" value="Unassembled WGS sequence"/>
</dbReference>
<sequence length="134" mass="14600">MFGLGEPMTRSKRLLVSCRSFGAQMLVGVSTWLIATISGIVWTLSRLHAVHASGDSEDVAAAHRRDVTFAATIPVSGYMARKAFAIHGFSAPMRLRFKNATSLGLEAMTWGLVTTLGPFYPLICCVHPDTQFLQ</sequence>
<evidence type="ECO:0000313" key="3">
    <source>
        <dbReference type="Proteomes" id="UP000198866"/>
    </source>
</evidence>